<name>A0ACB7XH02_9ERIC</name>
<sequence>MVTTDDVGFTWRDTLGRLAAALPLFVSVEKRTTKPLQQKKLGSTYFGRRRGLTKSSMLKPPSHDISGIFSDEGGLGGDTINFAKFRSDQSPLSVAWLSAADRACHLRLLEATQSPPETRRIQASSSANPPATDKLPDIKEIMGSTSVFTSAIMVQHLLATADRFGLDRLKRLCEEKLCEAVTVETVATTLPLAEQHHCPQLKAICLKFAATNLGVAAVVDESSRCLLNRKRSTTSSVCGLDLAAEGAAADSANLVVKRMRKRS</sequence>
<accession>A0ACB7XH02</accession>
<keyword evidence="2" id="KW-1185">Reference proteome</keyword>
<organism evidence="1 2">
    <name type="scientific">Vaccinium darrowii</name>
    <dbReference type="NCBI Taxonomy" id="229202"/>
    <lineage>
        <taxon>Eukaryota</taxon>
        <taxon>Viridiplantae</taxon>
        <taxon>Streptophyta</taxon>
        <taxon>Embryophyta</taxon>
        <taxon>Tracheophyta</taxon>
        <taxon>Spermatophyta</taxon>
        <taxon>Magnoliopsida</taxon>
        <taxon>eudicotyledons</taxon>
        <taxon>Gunneridae</taxon>
        <taxon>Pentapetalae</taxon>
        <taxon>asterids</taxon>
        <taxon>Ericales</taxon>
        <taxon>Ericaceae</taxon>
        <taxon>Vaccinioideae</taxon>
        <taxon>Vaccinieae</taxon>
        <taxon>Vaccinium</taxon>
    </lineage>
</organism>
<evidence type="ECO:0000313" key="2">
    <source>
        <dbReference type="Proteomes" id="UP000828048"/>
    </source>
</evidence>
<reference evidence="1 2" key="1">
    <citation type="journal article" date="2021" name="Hortic Res">
        <title>High-quality reference genome and annotation aids understanding of berry development for evergreen blueberry (Vaccinium darrowii).</title>
        <authorList>
            <person name="Yu J."/>
            <person name="Hulse-Kemp A.M."/>
            <person name="Babiker E."/>
            <person name="Staton M."/>
        </authorList>
    </citation>
    <scope>NUCLEOTIDE SEQUENCE [LARGE SCALE GENOMIC DNA]</scope>
    <source>
        <strain evidence="2">cv. NJ 8807/NJ 8810</strain>
        <tissue evidence="1">Young leaf</tissue>
    </source>
</reference>
<dbReference type="EMBL" id="CM037160">
    <property type="protein sequence ID" value="KAH7840083.1"/>
    <property type="molecule type" value="Genomic_DNA"/>
</dbReference>
<gene>
    <name evidence="1" type="ORF">Vadar_012395</name>
</gene>
<comment type="caution">
    <text evidence="1">The sequence shown here is derived from an EMBL/GenBank/DDBJ whole genome shotgun (WGS) entry which is preliminary data.</text>
</comment>
<dbReference type="Proteomes" id="UP000828048">
    <property type="component" value="Chromosome 10"/>
</dbReference>
<protein>
    <submittedName>
        <fullName evidence="1">Uncharacterized protein</fullName>
    </submittedName>
</protein>
<proteinExistence type="predicted"/>
<evidence type="ECO:0000313" key="1">
    <source>
        <dbReference type="EMBL" id="KAH7840083.1"/>
    </source>
</evidence>